<evidence type="ECO:0000313" key="2">
    <source>
        <dbReference type="EMBL" id="MFH4976735.1"/>
    </source>
</evidence>
<dbReference type="AlphaFoldDB" id="A0ABD6EAS5"/>
<protein>
    <submittedName>
        <fullName evidence="2">Uncharacterized protein</fullName>
    </submittedName>
</protein>
<dbReference type="EMBL" id="JBGFUD010001772">
    <property type="protein sequence ID" value="MFH4976735.1"/>
    <property type="molecule type" value="Genomic_DNA"/>
</dbReference>
<evidence type="ECO:0000313" key="3">
    <source>
        <dbReference type="Proteomes" id="UP001608902"/>
    </source>
</evidence>
<reference evidence="2 3" key="1">
    <citation type="submission" date="2024-08" db="EMBL/GenBank/DDBJ databases">
        <title>Gnathostoma spinigerum genome.</title>
        <authorList>
            <person name="Gonzalez-Bertolin B."/>
            <person name="Monzon S."/>
            <person name="Zaballos A."/>
            <person name="Jimenez P."/>
            <person name="Dekumyoy P."/>
            <person name="Varona S."/>
            <person name="Cuesta I."/>
            <person name="Sumanam S."/>
            <person name="Adisakwattana P."/>
            <person name="Gasser R.B."/>
            <person name="Hernandez-Gonzalez A."/>
            <person name="Young N.D."/>
            <person name="Perteguer M.J."/>
        </authorList>
    </citation>
    <scope>NUCLEOTIDE SEQUENCE [LARGE SCALE GENOMIC DNA]</scope>
    <source>
        <strain evidence="2">AL3</strain>
        <tissue evidence="2">Liver</tissue>
    </source>
</reference>
<comment type="caution">
    <text evidence="2">The sequence shown here is derived from an EMBL/GenBank/DDBJ whole genome shotgun (WGS) entry which is preliminary data.</text>
</comment>
<keyword evidence="1" id="KW-0472">Membrane</keyword>
<evidence type="ECO:0000256" key="1">
    <source>
        <dbReference type="SAM" id="Phobius"/>
    </source>
</evidence>
<accession>A0ABD6EAS5</accession>
<organism evidence="2 3">
    <name type="scientific">Gnathostoma spinigerum</name>
    <dbReference type="NCBI Taxonomy" id="75299"/>
    <lineage>
        <taxon>Eukaryota</taxon>
        <taxon>Metazoa</taxon>
        <taxon>Ecdysozoa</taxon>
        <taxon>Nematoda</taxon>
        <taxon>Chromadorea</taxon>
        <taxon>Rhabditida</taxon>
        <taxon>Spirurina</taxon>
        <taxon>Gnathostomatomorpha</taxon>
        <taxon>Gnathostomatoidea</taxon>
        <taxon>Gnathostomatidae</taxon>
        <taxon>Gnathostoma</taxon>
    </lineage>
</organism>
<dbReference type="Proteomes" id="UP001608902">
    <property type="component" value="Unassembled WGS sequence"/>
</dbReference>
<keyword evidence="1" id="KW-0812">Transmembrane</keyword>
<gene>
    <name evidence="2" type="ORF">AB6A40_003444</name>
</gene>
<keyword evidence="3" id="KW-1185">Reference proteome</keyword>
<keyword evidence="1" id="KW-1133">Transmembrane helix</keyword>
<proteinExistence type="predicted"/>
<sequence length="80" mass="8650">MNADQTPHLGNAETIHKEHVPDWAFIVIIISIILSAIAFCIGNCINKRASLRPLAHGITKEKNNKRSWGAGFSGGIWGAA</sequence>
<name>A0ABD6EAS5_9BILA</name>
<feature type="transmembrane region" description="Helical" evidence="1">
    <location>
        <begin position="23"/>
        <end position="45"/>
    </location>
</feature>